<evidence type="ECO:0000313" key="2">
    <source>
        <dbReference type="EMBL" id="BAF98623.1"/>
    </source>
</evidence>
<dbReference type="PANTHER" id="PTHR33886:SF8">
    <property type="entry name" value="UNSATURATED RHAMNOGALACTURONAN HYDROLASE (EUROFUNG)"/>
    <property type="match status" value="1"/>
</dbReference>
<dbReference type="PANTHER" id="PTHR33886">
    <property type="entry name" value="UNSATURATED RHAMNOGALACTURONAN HYDROLASE (EUROFUNG)"/>
    <property type="match status" value="1"/>
</dbReference>
<dbReference type="GO" id="GO:0005975">
    <property type="term" value="P:carbohydrate metabolic process"/>
    <property type="evidence" value="ECO:0007669"/>
    <property type="project" value="InterPro"/>
</dbReference>
<dbReference type="GO" id="GO:0016787">
    <property type="term" value="F:hydrolase activity"/>
    <property type="evidence" value="ECO:0007669"/>
    <property type="project" value="UniProtKB-KW"/>
</dbReference>
<dbReference type="InterPro" id="IPR052043">
    <property type="entry name" value="PolySaccharide_Degr_Enz"/>
</dbReference>
<evidence type="ECO:0000256" key="1">
    <source>
        <dbReference type="ARBA" id="ARBA00022801"/>
    </source>
</evidence>
<reference evidence="2" key="1">
    <citation type="journal article" date="2007" name="Biosci. Biotechnol. Biochem.">
        <title>Cloning of the gene cluster responsible for biosynthesis of KS-505a (longestin), a unique tetraterpenoid.</title>
        <authorList>
            <person name="Hayashi Y."/>
            <person name="Onaka H."/>
            <person name="Itoh N."/>
            <person name="Seto H."/>
            <person name="Dairi T."/>
        </authorList>
    </citation>
    <scope>NUCLEOTIDE SEQUENCE</scope>
</reference>
<name>A9ZNU6_9ACTN</name>
<proteinExistence type="predicted"/>
<dbReference type="Gene3D" id="1.50.10.10">
    <property type="match status" value="1"/>
</dbReference>
<evidence type="ECO:0008006" key="3">
    <source>
        <dbReference type="Google" id="ProtNLM"/>
    </source>
</evidence>
<protein>
    <recommendedName>
        <fullName evidence="3">Glycosyl hydrolase family 88</fullName>
    </recommendedName>
</protein>
<organism evidence="2">
    <name type="scientific">Streptomyces argenteolus</name>
    <dbReference type="NCBI Taxonomy" id="67274"/>
    <lineage>
        <taxon>Bacteria</taxon>
        <taxon>Bacillati</taxon>
        <taxon>Actinomycetota</taxon>
        <taxon>Actinomycetes</taxon>
        <taxon>Kitasatosporales</taxon>
        <taxon>Streptomycetaceae</taxon>
        <taxon>Streptomyces</taxon>
    </lineage>
</organism>
<dbReference type="EMBL" id="AB307968">
    <property type="protein sequence ID" value="BAF98623.1"/>
    <property type="molecule type" value="Genomic_DNA"/>
</dbReference>
<sequence length="502" mass="54303">MSVWLPPCPVSPTTPSPHFALATCTSDPEAQPSGGRRVPFGWTAAPVPVAGERPPVRLAWSSGTRAPAAVLRFTVACDDREEKRVTVRTAVTGTELGTVDVRFADPHQRFGLYLESSKAEVAVREGVALEVTRGTSPLWIFIGPDSPVSHRPCLLPAAEGDPTAELFTRLASLDSIQPFGWMEGCVLDALSEMERSFPQQADRIGIALTAHLGRYISDGDIHYEDPRSKPVVNRYYGIEATLPVVAIADRDHDHPAVRRAVEDWRARADDEGCVRDAPTTAEGCYTVAYPMAFVARRWKSPELAALARAQLLTRRERLFSGGALHLRLLPDSTRIYRDWARAYAWYLLGLVRTARVLDGHEETEDLWREAREVAAMLLDLQTPDGLWFCFVNEPSSGVETSGSAGIAAALALGCETGRFGDEIGQAARRAWGGLVNRLTPDGWLSGSSQANKGGEAFQRSGGTACISGCGHGADGAARGSARTVGRPCARHGGGRLSLEFHP</sequence>
<keyword evidence="1" id="KW-0378">Hydrolase</keyword>
<dbReference type="Pfam" id="PF07470">
    <property type="entry name" value="Glyco_hydro_88"/>
    <property type="match status" value="1"/>
</dbReference>
<dbReference type="SUPFAM" id="SSF48208">
    <property type="entry name" value="Six-hairpin glycosidases"/>
    <property type="match status" value="1"/>
</dbReference>
<dbReference type="InterPro" id="IPR008928">
    <property type="entry name" value="6-hairpin_glycosidase_sf"/>
</dbReference>
<dbReference type="InterPro" id="IPR012341">
    <property type="entry name" value="6hp_glycosidase-like_sf"/>
</dbReference>
<dbReference type="AlphaFoldDB" id="A9ZNU6"/>
<accession>A9ZNU6</accession>
<dbReference type="InterPro" id="IPR010905">
    <property type="entry name" value="Glyco_hydro_88"/>
</dbReference>